<dbReference type="EMBL" id="BMDD01000003">
    <property type="protein sequence ID" value="GGH80030.1"/>
    <property type="molecule type" value="Genomic_DNA"/>
</dbReference>
<sequence length="256" mass="28830">MGFKPQNELERVLSAAVEDPSRRREFYEELQRSELYTLHMGGDVSAEQGVLQEKTTVRLPSVEIEGKSYLPVFSSLPMLQRFIDREMRYLSINAIDLFGLVRGSDVWLNPGGEFAKEFPASEIDSILDGSIFAAPQSYTVDQETRVMLGRPTQEPDELLNELAEVFCALPNVKLAYNVHYYNPETGDPPHTLIAVEADGDWNEVVRAAGGRASSARVPDPPVDFLRLDGTSGLETYFESDCTPFYRKRRRKGLFAK</sequence>
<feature type="domain" description="SseB protein N-terminal" evidence="1">
    <location>
        <begin position="9"/>
        <end position="123"/>
    </location>
</feature>
<evidence type="ECO:0000313" key="4">
    <source>
        <dbReference type="Proteomes" id="UP000605427"/>
    </source>
</evidence>
<evidence type="ECO:0000259" key="1">
    <source>
        <dbReference type="Pfam" id="PF07179"/>
    </source>
</evidence>
<gene>
    <name evidence="3" type="ORF">GCM10007362_27720</name>
</gene>
<evidence type="ECO:0000313" key="3">
    <source>
        <dbReference type="EMBL" id="GGH80030.1"/>
    </source>
</evidence>
<name>A0ABQ1ZY20_9BACL</name>
<keyword evidence="4" id="KW-1185">Reference proteome</keyword>
<accession>A0ABQ1ZY20</accession>
<reference evidence="4" key="1">
    <citation type="journal article" date="2019" name="Int. J. Syst. Evol. Microbiol.">
        <title>The Global Catalogue of Microorganisms (GCM) 10K type strain sequencing project: providing services to taxonomists for standard genome sequencing and annotation.</title>
        <authorList>
            <consortium name="The Broad Institute Genomics Platform"/>
            <consortium name="The Broad Institute Genome Sequencing Center for Infectious Disease"/>
            <person name="Wu L."/>
            <person name="Ma J."/>
        </authorList>
    </citation>
    <scope>NUCLEOTIDE SEQUENCE [LARGE SCALE GENOMIC DNA]</scope>
    <source>
        <strain evidence="4">CCM 8702</strain>
    </source>
</reference>
<evidence type="ECO:0008006" key="5">
    <source>
        <dbReference type="Google" id="ProtNLM"/>
    </source>
</evidence>
<dbReference type="RefSeq" id="WP_172244418.1">
    <property type="nucleotide sequence ID" value="NZ_BMDD01000003.1"/>
</dbReference>
<evidence type="ECO:0000259" key="2">
    <source>
        <dbReference type="Pfam" id="PF14581"/>
    </source>
</evidence>
<protein>
    <recommendedName>
        <fullName evidence="5">SseB protein N-terminal domain-containing protein</fullName>
    </recommendedName>
</protein>
<organism evidence="3 4">
    <name type="scientific">Saccharibacillus endophyticus</name>
    <dbReference type="NCBI Taxonomy" id="2060666"/>
    <lineage>
        <taxon>Bacteria</taxon>
        <taxon>Bacillati</taxon>
        <taxon>Bacillota</taxon>
        <taxon>Bacilli</taxon>
        <taxon>Bacillales</taxon>
        <taxon>Paenibacillaceae</taxon>
        <taxon>Saccharibacillus</taxon>
    </lineage>
</organism>
<dbReference type="InterPro" id="IPR009839">
    <property type="entry name" value="SseB_N"/>
</dbReference>
<feature type="domain" description="SseB protein C-terminal" evidence="2">
    <location>
        <begin position="140"/>
        <end position="247"/>
    </location>
</feature>
<dbReference type="Pfam" id="PF07179">
    <property type="entry name" value="SseB"/>
    <property type="match status" value="1"/>
</dbReference>
<dbReference type="Pfam" id="PF14581">
    <property type="entry name" value="SseB_C"/>
    <property type="match status" value="1"/>
</dbReference>
<dbReference type="Proteomes" id="UP000605427">
    <property type="component" value="Unassembled WGS sequence"/>
</dbReference>
<dbReference type="InterPro" id="IPR027945">
    <property type="entry name" value="SseB_C"/>
</dbReference>
<comment type="caution">
    <text evidence="3">The sequence shown here is derived from an EMBL/GenBank/DDBJ whole genome shotgun (WGS) entry which is preliminary data.</text>
</comment>
<proteinExistence type="predicted"/>